<evidence type="ECO:0000256" key="4">
    <source>
        <dbReference type="ARBA" id="ARBA00022692"/>
    </source>
</evidence>
<feature type="compositionally biased region" description="Low complexity" evidence="9">
    <location>
        <begin position="444"/>
        <end position="454"/>
    </location>
</feature>
<gene>
    <name evidence="11" type="ORF">KC19_5G011000</name>
</gene>
<keyword evidence="5 8" id="KW-1133">Transmembrane helix</keyword>
<feature type="compositionally biased region" description="Polar residues" evidence="9">
    <location>
        <begin position="327"/>
        <end position="346"/>
    </location>
</feature>
<evidence type="ECO:0000256" key="6">
    <source>
        <dbReference type="ARBA" id="ARBA00023136"/>
    </source>
</evidence>
<evidence type="ECO:0000256" key="3">
    <source>
        <dbReference type="ARBA" id="ARBA00022679"/>
    </source>
</evidence>
<feature type="region of interest" description="Disordered" evidence="9">
    <location>
        <begin position="609"/>
        <end position="690"/>
    </location>
</feature>
<feature type="compositionally biased region" description="Low complexity" evidence="9">
    <location>
        <begin position="754"/>
        <end position="764"/>
    </location>
</feature>
<dbReference type="GO" id="GO:0019706">
    <property type="term" value="F:protein-cysteine S-palmitoyltransferase activity"/>
    <property type="evidence" value="ECO:0007669"/>
    <property type="project" value="UniProtKB-EC"/>
</dbReference>
<feature type="domain" description="Palmitoyltransferase DHHC" evidence="10">
    <location>
        <begin position="174"/>
        <end position="310"/>
    </location>
</feature>
<evidence type="ECO:0000256" key="9">
    <source>
        <dbReference type="SAM" id="MobiDB-lite"/>
    </source>
</evidence>
<feature type="transmembrane region" description="Helical" evidence="8">
    <location>
        <begin position="270"/>
        <end position="299"/>
    </location>
</feature>
<feature type="region of interest" description="Disordered" evidence="9">
    <location>
        <begin position="546"/>
        <end position="565"/>
    </location>
</feature>
<dbReference type="EMBL" id="CM026425">
    <property type="protein sequence ID" value="KAG0575539.1"/>
    <property type="molecule type" value="Genomic_DNA"/>
</dbReference>
<sequence>MVRRHGWQLPAHTLQVAAITVFFLLAIAYYIFLAPFLWFNSLVIAAYAVYSPVAFAVFILYVRCTGINPADPGVIDNQQSRKEHEKEPSESSLGNVPGPLGIGSSLNPSVPSSVAPSVKGTEHKEISMEEGQLRRQRPPRICSCAGLCGLLCGWMVASDDCCRFSEPPQPVMEDEILFCTLCNAEVRRFSKHCRSCDKCVDGFDHHCRWLNNCIGKKNYRTFVALMSTSLMLLIVEGIVGTAVFVRCFVDRHRIGEQVMDKLGNGFTRAPFAAVVAVCTVVALLACIPLGELFFFHLILIKKGITTYEYVVAVRAQPGESPIEEEVITSTSGSTAPGMSRSSSLGLQQHGGWCTPPRIFVEHQDEAIPPPAPGTLPATVQAEQQNNPQKSKPGNVRISAWRLAKLNKAEATLAAANARKASSVLRPKAQAPDLKVLSDSDESYTSDSSRHSSVSTGFGTPLPLQKNGEDVKSSMSLSPYKSELPRIRTGREPAVITSWTKSLGMDLKSSSSQSDSSSKSSFVGRQQVDTVSKLSISSISSALREPEAAHSSTFVPHPVGPSGSRANTVVYPKVARAIGATLSDGYEASAGETTDDMRRSGKGRMMFSRAGTKLSPAGSASGTNFGNRAEASRYSGVNNPARTLQFGGRGISTSVLSAYQSRPSRRAPSSSTSSTSETEPGPFSTLNPSIGLQTSQRFSGRQTGNLQINEPSIFFSSPLIPIGESSRRHQSTGNLPPRPPVSLRSGIPGHTGPGSSSRSNSRLVSMLPSHTLDPIDR</sequence>
<feature type="compositionally biased region" description="Low complexity" evidence="9">
    <location>
        <begin position="104"/>
        <end position="118"/>
    </location>
</feature>
<keyword evidence="7 8" id="KW-0012">Acyltransferase</keyword>
<feature type="transmembrane region" description="Helical" evidence="8">
    <location>
        <begin position="230"/>
        <end position="249"/>
    </location>
</feature>
<evidence type="ECO:0000256" key="5">
    <source>
        <dbReference type="ARBA" id="ARBA00022989"/>
    </source>
</evidence>
<feature type="region of interest" description="Disordered" evidence="9">
    <location>
        <begin position="323"/>
        <end position="347"/>
    </location>
</feature>
<organism evidence="11 12">
    <name type="scientific">Ceratodon purpureus</name>
    <name type="common">Fire moss</name>
    <name type="synonym">Dicranum purpureum</name>
    <dbReference type="NCBI Taxonomy" id="3225"/>
    <lineage>
        <taxon>Eukaryota</taxon>
        <taxon>Viridiplantae</taxon>
        <taxon>Streptophyta</taxon>
        <taxon>Embryophyta</taxon>
        <taxon>Bryophyta</taxon>
        <taxon>Bryophytina</taxon>
        <taxon>Bryopsida</taxon>
        <taxon>Dicranidae</taxon>
        <taxon>Pseudoditrichales</taxon>
        <taxon>Ditrichaceae</taxon>
        <taxon>Ceratodon</taxon>
    </lineage>
</organism>
<comment type="similarity">
    <text evidence="2 8">Belongs to the DHHC palmitoyltransferase family.</text>
</comment>
<accession>A0A8T0HXV1</accession>
<feature type="compositionally biased region" description="Basic and acidic residues" evidence="9">
    <location>
        <begin position="120"/>
        <end position="132"/>
    </location>
</feature>
<comment type="subcellular location">
    <subcellularLocation>
        <location evidence="1">Membrane</location>
        <topology evidence="1">Multi-pass membrane protein</topology>
    </subcellularLocation>
</comment>
<dbReference type="Proteomes" id="UP000822688">
    <property type="component" value="Chromosome 5"/>
</dbReference>
<feature type="compositionally biased region" description="Basic and acidic residues" evidence="9">
    <location>
        <begin position="79"/>
        <end position="89"/>
    </location>
</feature>
<feature type="region of interest" description="Disordered" evidence="9">
    <location>
        <begin position="416"/>
        <end position="488"/>
    </location>
</feature>
<feature type="compositionally biased region" description="Polar residues" evidence="9">
    <location>
        <begin position="650"/>
        <end position="659"/>
    </location>
</feature>
<keyword evidence="6 8" id="KW-0472">Membrane</keyword>
<evidence type="ECO:0000259" key="10">
    <source>
        <dbReference type="Pfam" id="PF01529"/>
    </source>
</evidence>
<name>A0A8T0HXV1_CERPU</name>
<feature type="transmembrane region" description="Helical" evidence="8">
    <location>
        <begin position="12"/>
        <end position="32"/>
    </location>
</feature>
<dbReference type="Pfam" id="PF01529">
    <property type="entry name" value="DHHC"/>
    <property type="match status" value="1"/>
</dbReference>
<feature type="region of interest" description="Disordered" evidence="9">
    <location>
        <begin position="73"/>
        <end position="132"/>
    </location>
</feature>
<keyword evidence="12" id="KW-1185">Reference proteome</keyword>
<evidence type="ECO:0000256" key="1">
    <source>
        <dbReference type="ARBA" id="ARBA00004141"/>
    </source>
</evidence>
<dbReference type="InterPro" id="IPR039859">
    <property type="entry name" value="PFA4/ZDH16/20/ERF2-like"/>
</dbReference>
<feature type="compositionally biased region" description="Low complexity" evidence="9">
    <location>
        <begin position="665"/>
        <end position="679"/>
    </location>
</feature>
<protein>
    <recommendedName>
        <fullName evidence="8">S-acyltransferase</fullName>
        <ecNumber evidence="8">2.3.1.225</ecNumber>
    </recommendedName>
    <alternativeName>
        <fullName evidence="8">Palmitoyltransferase</fullName>
    </alternativeName>
</protein>
<dbReference type="GO" id="GO:0016020">
    <property type="term" value="C:membrane"/>
    <property type="evidence" value="ECO:0007669"/>
    <property type="project" value="UniProtKB-SubCell"/>
</dbReference>
<dbReference type="GO" id="GO:0005794">
    <property type="term" value="C:Golgi apparatus"/>
    <property type="evidence" value="ECO:0007669"/>
    <property type="project" value="TreeGrafter"/>
</dbReference>
<dbReference type="EC" id="2.3.1.225" evidence="8"/>
<evidence type="ECO:0000313" key="11">
    <source>
        <dbReference type="EMBL" id="KAG0575539.1"/>
    </source>
</evidence>
<comment type="domain">
    <text evidence="8">The DHHC domain is required for palmitoyltransferase activity.</text>
</comment>
<dbReference type="AlphaFoldDB" id="A0A8T0HXV1"/>
<proteinExistence type="inferred from homology"/>
<dbReference type="PANTHER" id="PTHR22883:SF203">
    <property type="entry name" value="PALMITOYLTRANSFERASE"/>
    <property type="match status" value="1"/>
</dbReference>
<evidence type="ECO:0000256" key="2">
    <source>
        <dbReference type="ARBA" id="ARBA00008574"/>
    </source>
</evidence>
<feature type="region of interest" description="Disordered" evidence="9">
    <location>
        <begin position="718"/>
        <end position="776"/>
    </location>
</feature>
<dbReference type="PROSITE" id="PS50216">
    <property type="entry name" value="DHHC"/>
    <property type="match status" value="1"/>
</dbReference>
<keyword evidence="3 8" id="KW-0808">Transferase</keyword>
<comment type="caution">
    <text evidence="11">The sequence shown here is derived from an EMBL/GenBank/DDBJ whole genome shotgun (WGS) entry which is preliminary data.</text>
</comment>
<comment type="catalytic activity">
    <reaction evidence="8">
        <text>L-cysteinyl-[protein] + hexadecanoyl-CoA = S-hexadecanoyl-L-cysteinyl-[protein] + CoA</text>
        <dbReference type="Rhea" id="RHEA:36683"/>
        <dbReference type="Rhea" id="RHEA-COMP:10131"/>
        <dbReference type="Rhea" id="RHEA-COMP:11032"/>
        <dbReference type="ChEBI" id="CHEBI:29950"/>
        <dbReference type="ChEBI" id="CHEBI:57287"/>
        <dbReference type="ChEBI" id="CHEBI:57379"/>
        <dbReference type="ChEBI" id="CHEBI:74151"/>
        <dbReference type="EC" id="2.3.1.225"/>
    </reaction>
</comment>
<evidence type="ECO:0000313" key="12">
    <source>
        <dbReference type="Proteomes" id="UP000822688"/>
    </source>
</evidence>
<evidence type="ECO:0000256" key="8">
    <source>
        <dbReference type="RuleBase" id="RU079119"/>
    </source>
</evidence>
<feature type="region of interest" description="Disordered" evidence="9">
    <location>
        <begin position="505"/>
        <end position="525"/>
    </location>
</feature>
<keyword evidence="4 8" id="KW-0812">Transmembrane</keyword>
<feature type="transmembrane region" description="Helical" evidence="8">
    <location>
        <begin position="141"/>
        <end position="157"/>
    </location>
</feature>
<dbReference type="PANTHER" id="PTHR22883">
    <property type="entry name" value="ZINC FINGER DHHC DOMAIN CONTAINING PROTEIN"/>
    <property type="match status" value="1"/>
</dbReference>
<evidence type="ECO:0000256" key="7">
    <source>
        <dbReference type="ARBA" id="ARBA00023315"/>
    </source>
</evidence>
<dbReference type="GO" id="GO:0006612">
    <property type="term" value="P:protein targeting to membrane"/>
    <property type="evidence" value="ECO:0007669"/>
    <property type="project" value="TreeGrafter"/>
</dbReference>
<feature type="compositionally biased region" description="Low complexity" evidence="9">
    <location>
        <begin position="508"/>
        <end position="520"/>
    </location>
</feature>
<reference evidence="11" key="1">
    <citation type="submission" date="2020-06" db="EMBL/GenBank/DDBJ databases">
        <title>WGS assembly of Ceratodon purpureus strain R40.</title>
        <authorList>
            <person name="Carey S.B."/>
            <person name="Jenkins J."/>
            <person name="Shu S."/>
            <person name="Lovell J.T."/>
            <person name="Sreedasyam A."/>
            <person name="Maumus F."/>
            <person name="Tiley G.P."/>
            <person name="Fernandez-Pozo N."/>
            <person name="Barry K."/>
            <person name="Chen C."/>
            <person name="Wang M."/>
            <person name="Lipzen A."/>
            <person name="Daum C."/>
            <person name="Saski C.A."/>
            <person name="Payton A.C."/>
            <person name="Mcbreen J.C."/>
            <person name="Conrad R.E."/>
            <person name="Kollar L.M."/>
            <person name="Olsson S."/>
            <person name="Huttunen S."/>
            <person name="Landis J.B."/>
            <person name="Wickett N.J."/>
            <person name="Johnson M.G."/>
            <person name="Rensing S.A."/>
            <person name="Grimwood J."/>
            <person name="Schmutz J."/>
            <person name="Mcdaniel S.F."/>
        </authorList>
    </citation>
    <scope>NUCLEOTIDE SEQUENCE</scope>
    <source>
        <strain evidence="11">R40</strain>
    </source>
</reference>
<feature type="transmembrane region" description="Helical" evidence="8">
    <location>
        <begin position="38"/>
        <end position="62"/>
    </location>
</feature>
<dbReference type="InterPro" id="IPR001594">
    <property type="entry name" value="Palmitoyltrfase_DHHC"/>
</dbReference>
<dbReference type="GO" id="GO:0005783">
    <property type="term" value="C:endoplasmic reticulum"/>
    <property type="evidence" value="ECO:0007669"/>
    <property type="project" value="TreeGrafter"/>
</dbReference>